<comment type="caution">
    <text evidence="1">The sequence shown here is derived from an EMBL/GenBank/DDBJ whole genome shotgun (WGS) entry which is preliminary data.</text>
</comment>
<organism evidence="1 2">
    <name type="scientific">Melastoma candidum</name>
    <dbReference type="NCBI Taxonomy" id="119954"/>
    <lineage>
        <taxon>Eukaryota</taxon>
        <taxon>Viridiplantae</taxon>
        <taxon>Streptophyta</taxon>
        <taxon>Embryophyta</taxon>
        <taxon>Tracheophyta</taxon>
        <taxon>Spermatophyta</taxon>
        <taxon>Magnoliopsida</taxon>
        <taxon>eudicotyledons</taxon>
        <taxon>Gunneridae</taxon>
        <taxon>Pentapetalae</taxon>
        <taxon>rosids</taxon>
        <taxon>malvids</taxon>
        <taxon>Myrtales</taxon>
        <taxon>Melastomataceae</taxon>
        <taxon>Melastomatoideae</taxon>
        <taxon>Melastomateae</taxon>
        <taxon>Melastoma</taxon>
    </lineage>
</organism>
<dbReference type="Proteomes" id="UP001057402">
    <property type="component" value="Chromosome 6"/>
</dbReference>
<dbReference type="EMBL" id="CM042885">
    <property type="protein sequence ID" value="KAI4365312.1"/>
    <property type="molecule type" value="Genomic_DNA"/>
</dbReference>
<evidence type="ECO:0000313" key="1">
    <source>
        <dbReference type="EMBL" id="KAI4365312.1"/>
    </source>
</evidence>
<gene>
    <name evidence="1" type="ORF">MLD38_021306</name>
</gene>
<reference evidence="2" key="1">
    <citation type="journal article" date="2023" name="Front. Plant Sci.">
        <title>Chromosomal-level genome assembly of Melastoma candidum provides insights into trichome evolution.</title>
        <authorList>
            <person name="Zhong Y."/>
            <person name="Wu W."/>
            <person name="Sun C."/>
            <person name="Zou P."/>
            <person name="Liu Y."/>
            <person name="Dai S."/>
            <person name="Zhou R."/>
        </authorList>
    </citation>
    <scope>NUCLEOTIDE SEQUENCE [LARGE SCALE GENOMIC DNA]</scope>
</reference>
<name>A0ACB9QEX5_9MYRT</name>
<proteinExistence type="predicted"/>
<accession>A0ACB9QEX5</accession>
<protein>
    <submittedName>
        <fullName evidence="1">Uncharacterized protein</fullName>
    </submittedName>
</protein>
<evidence type="ECO:0000313" key="2">
    <source>
        <dbReference type="Proteomes" id="UP001057402"/>
    </source>
</evidence>
<keyword evidence="2" id="KW-1185">Reference proteome</keyword>
<sequence length="152" mass="16353">MKFLSSTTHEIIHVAPSQPPHATTTTCGGYRAYVTIVVPVVLFGLVFALALNGAIRCFLGRRLRNAHPNLLKGAAWAWVVAARSAVFVSGVGMATECTVCLSEYTTGEEVTILSGCNHGFHGRCIEEWLRRKNSTCPNCRTACSVSRSSPVG</sequence>